<evidence type="ECO:0000313" key="3">
    <source>
        <dbReference type="EMBL" id="MTW01393.1"/>
    </source>
</evidence>
<feature type="domain" description="Lipid/polyisoprenoid-binding YceI-like" evidence="2">
    <location>
        <begin position="70"/>
        <end position="222"/>
    </location>
</feature>
<comment type="caution">
    <text evidence="3">The sequence shown here is derived from an EMBL/GenBank/DDBJ whole genome shotgun (WGS) entry which is preliminary data.</text>
</comment>
<dbReference type="EMBL" id="WNLA01000002">
    <property type="protein sequence ID" value="MTW01393.1"/>
    <property type="molecule type" value="Genomic_DNA"/>
</dbReference>
<protein>
    <submittedName>
        <fullName evidence="3">YceI family protein</fullName>
    </submittedName>
</protein>
<feature type="signal peptide" evidence="1">
    <location>
        <begin position="1"/>
        <end position="22"/>
    </location>
</feature>
<keyword evidence="1" id="KW-0732">Signal</keyword>
<organism evidence="3 4">
    <name type="scientific">Pseudoduganella ginsengisoli</name>
    <dbReference type="NCBI Taxonomy" id="1462440"/>
    <lineage>
        <taxon>Bacteria</taxon>
        <taxon>Pseudomonadati</taxon>
        <taxon>Pseudomonadota</taxon>
        <taxon>Betaproteobacteria</taxon>
        <taxon>Burkholderiales</taxon>
        <taxon>Oxalobacteraceae</taxon>
        <taxon>Telluria group</taxon>
        <taxon>Pseudoduganella</taxon>
    </lineage>
</organism>
<dbReference type="InterPro" id="IPR036761">
    <property type="entry name" value="TTHA0802/YceI-like_sf"/>
</dbReference>
<evidence type="ECO:0000259" key="2">
    <source>
        <dbReference type="SMART" id="SM00867"/>
    </source>
</evidence>
<dbReference type="OrthoDB" id="273832at2"/>
<gene>
    <name evidence="3" type="ORF">GM668_04750</name>
</gene>
<dbReference type="Pfam" id="PF04264">
    <property type="entry name" value="YceI"/>
    <property type="match status" value="1"/>
</dbReference>
<dbReference type="Gene3D" id="2.40.128.110">
    <property type="entry name" value="Lipid/polyisoprenoid-binding, YceI-like"/>
    <property type="match status" value="1"/>
</dbReference>
<dbReference type="Proteomes" id="UP000484015">
    <property type="component" value="Unassembled WGS sequence"/>
</dbReference>
<evidence type="ECO:0000313" key="4">
    <source>
        <dbReference type="Proteomes" id="UP000484015"/>
    </source>
</evidence>
<dbReference type="AlphaFoldDB" id="A0A6L6PV23"/>
<keyword evidence="4" id="KW-1185">Reference proteome</keyword>
<sequence>MRHFLRLTTISTLLLVYGCAQLPTPIVQKATTAPPPAWVQPSGTAWKIDSDALIAVTVRRGGALARLGHDHVVAARTLRGWAYPGTGTEPARAAFTFRLDAMVVDDEALRTQAGLANTPSADAIAGTRRNMLTKVLDAEHYPEVLVQAEQSSAGALNADITLHGVTRRYTIPAAIDRQAGSISATGKFTLLQSDFGITPFSVLGGALAVQDQLELRFAIRAAPSRTPVIPN</sequence>
<evidence type="ECO:0000256" key="1">
    <source>
        <dbReference type="SAM" id="SignalP"/>
    </source>
</evidence>
<name>A0A6L6PV23_9BURK</name>
<proteinExistence type="predicted"/>
<dbReference type="InterPro" id="IPR007372">
    <property type="entry name" value="Lipid/polyisoprenoid-bd_YceI"/>
</dbReference>
<feature type="chain" id="PRO_5026984104" evidence="1">
    <location>
        <begin position="23"/>
        <end position="231"/>
    </location>
</feature>
<dbReference type="SUPFAM" id="SSF101874">
    <property type="entry name" value="YceI-like"/>
    <property type="match status" value="1"/>
</dbReference>
<reference evidence="3 4" key="1">
    <citation type="submission" date="2019-11" db="EMBL/GenBank/DDBJ databases">
        <title>Type strains purchased from KCTC, JCM and DSMZ.</title>
        <authorList>
            <person name="Lu H."/>
        </authorList>
    </citation>
    <scope>NUCLEOTIDE SEQUENCE [LARGE SCALE GENOMIC DNA]</scope>
    <source>
        <strain evidence="3 4">KCTC 42409</strain>
    </source>
</reference>
<dbReference type="SMART" id="SM00867">
    <property type="entry name" value="YceI"/>
    <property type="match status" value="1"/>
</dbReference>
<accession>A0A6L6PV23</accession>
<dbReference type="PROSITE" id="PS51257">
    <property type="entry name" value="PROKAR_LIPOPROTEIN"/>
    <property type="match status" value="1"/>
</dbReference>